<accession>A0A899G2J3</accession>
<evidence type="ECO:0000256" key="4">
    <source>
        <dbReference type="ARBA" id="ARBA00040017"/>
    </source>
</evidence>
<dbReference type="GO" id="GO:0032511">
    <property type="term" value="P:late endosome to vacuole transport via multivesicular body sorting pathway"/>
    <property type="evidence" value="ECO:0007669"/>
    <property type="project" value="TreeGrafter"/>
</dbReference>
<dbReference type="EMBL" id="CP054545">
    <property type="protein sequence ID" value="QSL66794.1"/>
    <property type="molecule type" value="Genomic_DNA"/>
</dbReference>
<dbReference type="GO" id="GO:0000815">
    <property type="term" value="C:ESCRT III complex"/>
    <property type="evidence" value="ECO:0007669"/>
    <property type="project" value="TreeGrafter"/>
</dbReference>
<evidence type="ECO:0000256" key="2">
    <source>
        <dbReference type="ARBA" id="ARBA00006190"/>
    </source>
</evidence>
<name>A0A899G2J3_9ASCO</name>
<dbReference type="Gene3D" id="6.10.140.1230">
    <property type="match status" value="1"/>
</dbReference>
<reference evidence="6" key="1">
    <citation type="submission" date="2020-06" db="EMBL/GenBank/DDBJ databases">
        <title>Genomes of multiple members of Pneumocystis genus reveal paths to human pathogen Pneumocystis jirovecii.</title>
        <authorList>
            <person name="Cisse O.H."/>
            <person name="Ma L."/>
            <person name="Dekker J."/>
            <person name="Khil P."/>
            <person name="Jo J."/>
            <person name="Brenchley J."/>
            <person name="Blair R."/>
            <person name="Pahar B."/>
            <person name="Chabe M."/>
            <person name="Van Rompay K.A."/>
            <person name="Keesler R."/>
            <person name="Sukura A."/>
            <person name="Hirsch V."/>
            <person name="Kutty G."/>
            <person name="Liu Y."/>
            <person name="Peng L."/>
            <person name="Chen J."/>
            <person name="Song J."/>
            <person name="Weissenbacher-Lang C."/>
            <person name="Xu J."/>
            <person name="Upham N.S."/>
            <person name="Stajich J.E."/>
            <person name="Cuomo C.A."/>
            <person name="Cushion M.T."/>
            <person name="Kovacs J.A."/>
        </authorList>
    </citation>
    <scope>NUCLEOTIDE SEQUENCE</scope>
    <source>
        <strain evidence="6">2A</strain>
    </source>
</reference>
<proteinExistence type="inferred from homology"/>
<protein>
    <recommendedName>
        <fullName evidence="4">Vacuolar-sorting protein SNF7</fullName>
    </recommendedName>
    <alternativeName>
        <fullName evidence="5">Vacuolar protein-sorting-associated protein 32</fullName>
    </alternativeName>
</protein>
<evidence type="ECO:0000256" key="3">
    <source>
        <dbReference type="ARBA" id="ARBA00022753"/>
    </source>
</evidence>
<organism evidence="6 7">
    <name type="scientific">Pneumocystis wakefieldiae</name>
    <dbReference type="NCBI Taxonomy" id="38082"/>
    <lineage>
        <taxon>Eukaryota</taxon>
        <taxon>Fungi</taxon>
        <taxon>Dikarya</taxon>
        <taxon>Ascomycota</taxon>
        <taxon>Taphrinomycotina</taxon>
        <taxon>Pneumocystomycetes</taxon>
        <taxon>Pneumocystaceae</taxon>
        <taxon>Pneumocystis</taxon>
    </lineage>
</organism>
<dbReference type="PANTHER" id="PTHR22761">
    <property type="entry name" value="CHARGED MULTIVESICULAR BODY PROTEIN"/>
    <property type="match status" value="1"/>
</dbReference>
<keyword evidence="7" id="KW-1185">Reference proteome</keyword>
<sequence>MSDSLHQKKACQEVYKKAGFLLEFLLERTEFTSSRLPSLYSDFFPLKNSNFEGYQANISAWRSALEDAIWAGKIEWTSDYLVIHCDDRLPASFYSPKYGVPLGIRETMEYSLEKGEWIPLDDFFRQKNGIYFYALSYMSNFVAWSLGGVSKYILKKTELDTSCVILEHVKRAENAFLTLAQDKIMYSEHIYSFDELVRCFSSKIFSSRVLSELDMKIMIYHLSRNKKDLIINEDGQIIKLRRKSDAVVLNITKIDYLVSNLKTVFYRLQRLTETLAQNIIHLDELIRTAIQSKNKTLALFQLRSKKALESTLNKRLQSLEQVKEILSKIDEAVVHLDIVNSMKAGVEVLEKLVKEIAGIENVQDIMEKFKELSYEVDGIGDTLGTADLKNISDIEIEQEFEELCNNLKNEVIEKPKEDAEIDVINNMFADMNLKVPSSNPHITNERLEETPLSES</sequence>
<dbReference type="Pfam" id="PF03357">
    <property type="entry name" value="Snf7"/>
    <property type="match status" value="1"/>
</dbReference>
<evidence type="ECO:0000256" key="1">
    <source>
        <dbReference type="ARBA" id="ARBA00004177"/>
    </source>
</evidence>
<comment type="subcellular location">
    <subcellularLocation>
        <location evidence="1">Endosome</location>
    </subcellularLocation>
</comment>
<keyword evidence="3" id="KW-0967">Endosome</keyword>
<dbReference type="AlphaFoldDB" id="A0A899G2J3"/>
<comment type="similarity">
    <text evidence="2">Belongs to the SNF7 family.</text>
</comment>
<dbReference type="OrthoDB" id="10250120at2759"/>
<dbReference type="GO" id="GO:0006900">
    <property type="term" value="P:vesicle budding from membrane"/>
    <property type="evidence" value="ECO:0007669"/>
    <property type="project" value="TreeGrafter"/>
</dbReference>
<evidence type="ECO:0000313" key="6">
    <source>
        <dbReference type="EMBL" id="QSL66794.1"/>
    </source>
</evidence>
<dbReference type="GO" id="GO:0009898">
    <property type="term" value="C:cytoplasmic side of plasma membrane"/>
    <property type="evidence" value="ECO:0007669"/>
    <property type="project" value="TreeGrafter"/>
</dbReference>
<evidence type="ECO:0000256" key="5">
    <source>
        <dbReference type="ARBA" id="ARBA00042586"/>
    </source>
</evidence>
<gene>
    <name evidence="6" type="ORF">MERGE_001180</name>
</gene>
<dbReference type="PANTHER" id="PTHR22761:SF10">
    <property type="entry name" value="GH13992P"/>
    <property type="match status" value="1"/>
</dbReference>
<dbReference type="GO" id="GO:0005771">
    <property type="term" value="C:multivesicular body"/>
    <property type="evidence" value="ECO:0007669"/>
    <property type="project" value="TreeGrafter"/>
</dbReference>
<dbReference type="InterPro" id="IPR005024">
    <property type="entry name" value="Snf7_fam"/>
</dbReference>
<dbReference type="Proteomes" id="UP000663699">
    <property type="component" value="Chromosome 14"/>
</dbReference>
<evidence type="ECO:0000313" key="7">
    <source>
        <dbReference type="Proteomes" id="UP000663699"/>
    </source>
</evidence>